<feature type="transmembrane region" description="Helical" evidence="2">
    <location>
        <begin position="7"/>
        <end position="30"/>
    </location>
</feature>
<evidence type="ECO:0000256" key="1">
    <source>
        <dbReference type="SAM" id="MobiDB-lite"/>
    </source>
</evidence>
<keyword evidence="6" id="KW-1185">Reference proteome</keyword>
<evidence type="ECO:0000256" key="2">
    <source>
        <dbReference type="SAM" id="Phobius"/>
    </source>
</evidence>
<evidence type="ECO:0000259" key="3">
    <source>
        <dbReference type="Pfam" id="PF02470"/>
    </source>
</evidence>
<proteinExistence type="predicted"/>
<organism evidence="5 6">
    <name type="scientific">Mycolicibacterium hodleri</name>
    <dbReference type="NCBI Taxonomy" id="49897"/>
    <lineage>
        <taxon>Bacteria</taxon>
        <taxon>Bacillati</taxon>
        <taxon>Actinomycetota</taxon>
        <taxon>Actinomycetes</taxon>
        <taxon>Mycobacteriales</taxon>
        <taxon>Mycobacteriaceae</taxon>
        <taxon>Mycolicibacterium</taxon>
    </lineage>
</organism>
<dbReference type="InterPro" id="IPR005693">
    <property type="entry name" value="Mce"/>
</dbReference>
<comment type="caution">
    <text evidence="5">The sequence shown here is derived from an EMBL/GenBank/DDBJ whole genome shotgun (WGS) entry which is preliminary data.</text>
</comment>
<feature type="domain" description="Mce/MlaD" evidence="3">
    <location>
        <begin position="41"/>
        <end position="115"/>
    </location>
</feature>
<feature type="compositionally biased region" description="Pro residues" evidence="1">
    <location>
        <begin position="426"/>
        <end position="459"/>
    </location>
</feature>
<feature type="region of interest" description="Disordered" evidence="1">
    <location>
        <begin position="409"/>
        <end position="475"/>
    </location>
</feature>
<name>A0A502EFH6_9MYCO</name>
<dbReference type="Proteomes" id="UP000320095">
    <property type="component" value="Unassembled WGS sequence"/>
</dbReference>
<dbReference type="GO" id="GO:0005576">
    <property type="term" value="C:extracellular region"/>
    <property type="evidence" value="ECO:0007669"/>
    <property type="project" value="TreeGrafter"/>
</dbReference>
<dbReference type="PANTHER" id="PTHR33371">
    <property type="entry name" value="INTERMEMBRANE PHOSPHOLIPID TRANSPORT SYSTEM BINDING PROTEIN MLAD-RELATED"/>
    <property type="match status" value="1"/>
</dbReference>
<keyword evidence="2" id="KW-0472">Membrane</keyword>
<feature type="domain" description="Mammalian cell entry C-terminal" evidence="4">
    <location>
        <begin position="121"/>
        <end position="290"/>
    </location>
</feature>
<dbReference type="NCBIfam" id="TIGR00996">
    <property type="entry name" value="Mtu_fam_mce"/>
    <property type="match status" value="1"/>
</dbReference>
<accession>A0A502EFH6</accession>
<evidence type="ECO:0000259" key="4">
    <source>
        <dbReference type="Pfam" id="PF11887"/>
    </source>
</evidence>
<dbReference type="Pfam" id="PF11887">
    <property type="entry name" value="Mce4_CUP1"/>
    <property type="match status" value="1"/>
</dbReference>
<dbReference type="InterPro" id="IPR003399">
    <property type="entry name" value="Mce/MlaD"/>
</dbReference>
<keyword evidence="2" id="KW-0812">Transmembrane</keyword>
<dbReference type="AlphaFoldDB" id="A0A502EFH6"/>
<reference evidence="5 6" key="1">
    <citation type="journal article" date="2019" name="Environ. Microbiol.">
        <title>Species interactions and distinct microbial communities in high Arctic permafrost affected cryosols are associated with the CH4 and CO2 gas fluxes.</title>
        <authorList>
            <person name="Altshuler I."/>
            <person name="Hamel J."/>
            <person name="Turney S."/>
            <person name="Magnuson E."/>
            <person name="Levesque R."/>
            <person name="Greer C."/>
            <person name="Whyte L.G."/>
        </authorList>
    </citation>
    <scope>NUCLEOTIDE SEQUENCE [LARGE SCALE GENOMIC DNA]</scope>
    <source>
        <strain evidence="5 6">S5.20</strain>
    </source>
</reference>
<dbReference type="RefSeq" id="WP_140687008.1">
    <property type="nucleotide sequence ID" value="NZ_RCZG01000001.1"/>
</dbReference>
<gene>
    <name evidence="5" type="ORF">EAH80_00085</name>
</gene>
<evidence type="ECO:0000313" key="5">
    <source>
        <dbReference type="EMBL" id="TPG36428.1"/>
    </source>
</evidence>
<sequence length="504" mass="53629">MYITRRTVIQLSIFLVVSLVGLTIMAFGYIQVPSLFFGIGRYTVTLELPEASGLYKRGNVTYRGTEVGLIENVTLTDTGVQAELSLDSDVKIPSDLVAEVHSVSAVGEQYVQLLPKNDTSAPLKQGDTIRSGDTSAPPDINALLDATNRGLQAIPRDNLKTTIDEAYTAFAGLGPDIGRFIQGGANLATDSKKNLNELTNVVDNVGPILDTQTDTADSVQAWAAHLAAVTTSLKNNDGAVSGVLQNAPAAADEVRALFDRLQPSLPILLSNLVSLADVGVAYRANLEQLLVLLPQGVQIIQGTGVPNRDTKPDYKGAFLSFNLNINLPKPCTTGFLPPSQMRSAAKTDYPDFPKGLLYCRTPQDGPNNVRGAKNYPCETRPGKRAASVKLCESDQPYVPLNDGFSFKGDPNATLTGQSVPQFEPGEPIPPGYAADAPPPAAPVPDGAPPQPEALPPPPIAVAQYDPATGTYVGPDGKVYTQANLARNAPEEQTWQSMMLPPKTN</sequence>
<dbReference type="Pfam" id="PF02470">
    <property type="entry name" value="MlaD"/>
    <property type="match status" value="1"/>
</dbReference>
<keyword evidence="2" id="KW-1133">Transmembrane helix</keyword>
<dbReference type="PANTHER" id="PTHR33371:SF16">
    <property type="entry name" value="MCE-FAMILY PROTEIN MCE3F"/>
    <property type="match status" value="1"/>
</dbReference>
<dbReference type="OrthoDB" id="4741753at2"/>
<dbReference type="InterPro" id="IPR052336">
    <property type="entry name" value="MlaD_Phospholipid_Transporter"/>
</dbReference>
<dbReference type="InterPro" id="IPR024516">
    <property type="entry name" value="Mce_C"/>
</dbReference>
<evidence type="ECO:0000313" key="6">
    <source>
        <dbReference type="Proteomes" id="UP000320095"/>
    </source>
</evidence>
<protein>
    <submittedName>
        <fullName evidence="5">MCE family protein</fullName>
    </submittedName>
</protein>
<dbReference type="EMBL" id="RCZG01000001">
    <property type="protein sequence ID" value="TPG36428.1"/>
    <property type="molecule type" value="Genomic_DNA"/>
</dbReference>